<evidence type="ECO:0000256" key="5">
    <source>
        <dbReference type="ARBA" id="ARBA00023157"/>
    </source>
</evidence>
<dbReference type="InterPro" id="IPR021109">
    <property type="entry name" value="Peptidase_aspartic_dom_sf"/>
</dbReference>
<sequence length="376" mass="40528">MFRLVVTVAALFVLIDAQLQRIPLHKMDSVRKTLKKAGTDLKLIDLLEVNSTSALEPLSKYLDAQYYGVISIGTPPQNFSIQFDTGSSNLWVPSKSCSFLNSACYSHHKYDSSKSSTYQPNGSSFSIKYGRGSVSGYLSTDTVNVAGLNVQNQTFAEAVNEPGFGFAKFDGILGMGYPTISIDIDGVTPVFNNMVQQGLVPEPVFSFYLSRDPSAEVGGELILGGIDPAHYVGNLTYVPVTVPGYWQFALDSVTIGNNILGEGYQAIADTGTSLILGPSEVIDLINEDIGVDNDGNVDCDSLDKLPNIGFVLSGKAFNLTPNDYILKDTEDDGTVTCSSGFGRKDSDLWILGDVFIGPYYTVFDLGNNQVGFAPSK</sequence>
<feature type="disulfide bond" evidence="8">
    <location>
        <begin position="299"/>
        <end position="337"/>
    </location>
</feature>
<name>A0AAV2P8E6_9HYME</name>
<feature type="active site" evidence="7">
    <location>
        <position position="84"/>
    </location>
</feature>
<keyword evidence="6" id="KW-0325">Glycoprotein</keyword>
<dbReference type="PANTHER" id="PTHR47966:SF51">
    <property type="entry name" value="BETA-SITE APP-CLEAVING ENZYME, ISOFORM A-RELATED"/>
    <property type="match status" value="1"/>
</dbReference>
<dbReference type="PROSITE" id="PS00141">
    <property type="entry name" value="ASP_PROTEASE"/>
    <property type="match status" value="1"/>
</dbReference>
<dbReference type="GO" id="GO:0004190">
    <property type="term" value="F:aspartic-type endopeptidase activity"/>
    <property type="evidence" value="ECO:0007669"/>
    <property type="project" value="UniProtKB-KW"/>
</dbReference>
<keyword evidence="4 9" id="KW-0378">Hydrolase</keyword>
<keyword evidence="10" id="KW-0732">Signal</keyword>
<feature type="domain" description="Peptidase A1" evidence="11">
    <location>
        <begin position="66"/>
        <end position="373"/>
    </location>
</feature>
<keyword evidence="3 9" id="KW-0064">Aspartyl protease</keyword>
<dbReference type="PROSITE" id="PS51767">
    <property type="entry name" value="PEPTIDASE_A1"/>
    <property type="match status" value="1"/>
</dbReference>
<dbReference type="PRINTS" id="PR00792">
    <property type="entry name" value="PEPSIN"/>
</dbReference>
<accession>A0AAV2P8E6</accession>
<dbReference type="FunFam" id="2.40.70.10:FF:000002">
    <property type="entry name" value="Vacuolar aspartic proteinase"/>
    <property type="match status" value="1"/>
</dbReference>
<evidence type="ECO:0000256" key="9">
    <source>
        <dbReference type="RuleBase" id="RU000454"/>
    </source>
</evidence>
<evidence type="ECO:0000256" key="1">
    <source>
        <dbReference type="ARBA" id="ARBA00007447"/>
    </source>
</evidence>
<dbReference type="FunFam" id="2.40.70.10:FF:000004">
    <property type="entry name" value="Pepsin A"/>
    <property type="match status" value="1"/>
</dbReference>
<evidence type="ECO:0000256" key="4">
    <source>
        <dbReference type="ARBA" id="ARBA00022801"/>
    </source>
</evidence>
<dbReference type="InterPro" id="IPR012848">
    <property type="entry name" value="Aspartic_peptidase_N"/>
</dbReference>
<feature type="signal peptide" evidence="10">
    <location>
        <begin position="1"/>
        <end position="17"/>
    </location>
</feature>
<feature type="disulfide bond" evidence="8">
    <location>
        <begin position="97"/>
        <end position="104"/>
    </location>
</feature>
<dbReference type="GO" id="GO:0006508">
    <property type="term" value="P:proteolysis"/>
    <property type="evidence" value="ECO:0007669"/>
    <property type="project" value="UniProtKB-KW"/>
</dbReference>
<evidence type="ECO:0000256" key="10">
    <source>
        <dbReference type="SAM" id="SignalP"/>
    </source>
</evidence>
<evidence type="ECO:0000256" key="2">
    <source>
        <dbReference type="ARBA" id="ARBA00022670"/>
    </source>
</evidence>
<gene>
    <name evidence="12" type="ORF">LPLAT_LOCUS13874</name>
</gene>
<proteinExistence type="inferred from homology"/>
<dbReference type="Gene3D" id="2.40.70.10">
    <property type="entry name" value="Acid Proteases"/>
    <property type="match status" value="2"/>
</dbReference>
<dbReference type="InterPro" id="IPR033121">
    <property type="entry name" value="PEPTIDASE_A1"/>
</dbReference>
<keyword evidence="13" id="KW-1185">Reference proteome</keyword>
<evidence type="ECO:0000256" key="7">
    <source>
        <dbReference type="PIRSR" id="PIRSR601461-1"/>
    </source>
</evidence>
<organism evidence="12 13">
    <name type="scientific">Lasius platythorax</name>
    <dbReference type="NCBI Taxonomy" id="488582"/>
    <lineage>
        <taxon>Eukaryota</taxon>
        <taxon>Metazoa</taxon>
        <taxon>Ecdysozoa</taxon>
        <taxon>Arthropoda</taxon>
        <taxon>Hexapoda</taxon>
        <taxon>Insecta</taxon>
        <taxon>Pterygota</taxon>
        <taxon>Neoptera</taxon>
        <taxon>Endopterygota</taxon>
        <taxon>Hymenoptera</taxon>
        <taxon>Apocrita</taxon>
        <taxon>Aculeata</taxon>
        <taxon>Formicoidea</taxon>
        <taxon>Formicidae</taxon>
        <taxon>Formicinae</taxon>
        <taxon>Lasius</taxon>
        <taxon>Lasius</taxon>
    </lineage>
</organism>
<dbReference type="PANTHER" id="PTHR47966">
    <property type="entry name" value="BETA-SITE APP-CLEAVING ENZYME, ISOFORM A-RELATED"/>
    <property type="match status" value="1"/>
</dbReference>
<dbReference type="Gene3D" id="2.60.40.1960">
    <property type="match status" value="1"/>
</dbReference>
<dbReference type="EMBL" id="OZ034832">
    <property type="protein sequence ID" value="CAL1688838.1"/>
    <property type="molecule type" value="Genomic_DNA"/>
</dbReference>
<reference evidence="12" key="1">
    <citation type="submission" date="2024-04" db="EMBL/GenBank/DDBJ databases">
        <authorList>
            <consortium name="Molecular Ecology Group"/>
        </authorList>
    </citation>
    <scope>NUCLEOTIDE SEQUENCE</scope>
</reference>
<keyword evidence="2 9" id="KW-0645">Protease</keyword>
<evidence type="ECO:0000313" key="13">
    <source>
        <dbReference type="Proteomes" id="UP001497644"/>
    </source>
</evidence>
<evidence type="ECO:0000256" key="3">
    <source>
        <dbReference type="ARBA" id="ARBA00022750"/>
    </source>
</evidence>
<evidence type="ECO:0000313" key="12">
    <source>
        <dbReference type="EMBL" id="CAL1688838.1"/>
    </source>
</evidence>
<dbReference type="Proteomes" id="UP001497644">
    <property type="component" value="Chromosome 9"/>
</dbReference>
<protein>
    <recommendedName>
        <fullName evidence="11">Peptidase A1 domain-containing protein</fullName>
    </recommendedName>
</protein>
<evidence type="ECO:0000256" key="8">
    <source>
        <dbReference type="PIRSR" id="PIRSR601461-2"/>
    </source>
</evidence>
<dbReference type="Pfam" id="PF00026">
    <property type="entry name" value="Asp"/>
    <property type="match status" value="1"/>
</dbReference>
<keyword evidence="5 8" id="KW-1015">Disulfide bond</keyword>
<dbReference type="AlphaFoldDB" id="A0AAV2P8E6"/>
<comment type="similarity">
    <text evidence="1 9">Belongs to the peptidase A1 family.</text>
</comment>
<feature type="active site" evidence="7">
    <location>
        <position position="269"/>
    </location>
</feature>
<dbReference type="InterPro" id="IPR001969">
    <property type="entry name" value="Aspartic_peptidase_AS"/>
</dbReference>
<feature type="chain" id="PRO_5043405032" description="Peptidase A1 domain-containing protein" evidence="10">
    <location>
        <begin position="18"/>
        <end position="376"/>
    </location>
</feature>
<dbReference type="SUPFAM" id="SSF50630">
    <property type="entry name" value="Acid proteases"/>
    <property type="match status" value="1"/>
</dbReference>
<dbReference type="InterPro" id="IPR001461">
    <property type="entry name" value="Aspartic_peptidase_A1"/>
</dbReference>
<evidence type="ECO:0000259" key="11">
    <source>
        <dbReference type="PROSITE" id="PS51767"/>
    </source>
</evidence>
<dbReference type="Pfam" id="PF07966">
    <property type="entry name" value="A1_Propeptide"/>
    <property type="match status" value="1"/>
</dbReference>
<evidence type="ECO:0000256" key="6">
    <source>
        <dbReference type="ARBA" id="ARBA00023180"/>
    </source>
</evidence>